<reference evidence="2 3" key="1">
    <citation type="submission" date="2015-01" db="EMBL/GenBank/DDBJ databases">
        <title>The Genome Sequence of Fonsecaea pedrosoi CBS 271.37.</title>
        <authorList>
            <consortium name="The Broad Institute Genomics Platform"/>
            <person name="Cuomo C."/>
            <person name="de Hoog S."/>
            <person name="Gorbushina A."/>
            <person name="Stielow B."/>
            <person name="Teixiera M."/>
            <person name="Abouelleil A."/>
            <person name="Chapman S.B."/>
            <person name="Priest M."/>
            <person name="Young S.K."/>
            <person name="Wortman J."/>
            <person name="Nusbaum C."/>
            <person name="Birren B."/>
        </authorList>
    </citation>
    <scope>NUCLEOTIDE SEQUENCE [LARGE SCALE GENOMIC DNA]</scope>
    <source>
        <strain evidence="2 3">CBS 271.37</strain>
    </source>
</reference>
<dbReference type="RefSeq" id="XP_013279079.1">
    <property type="nucleotide sequence ID" value="XM_013423625.1"/>
</dbReference>
<feature type="compositionally biased region" description="Polar residues" evidence="1">
    <location>
        <begin position="103"/>
        <end position="118"/>
    </location>
</feature>
<dbReference type="OrthoDB" id="5594977at2759"/>
<gene>
    <name evidence="2" type="ORF">Z517_12045</name>
</gene>
<keyword evidence="3" id="KW-1185">Reference proteome</keyword>
<dbReference type="PANTHER" id="PTHR28265:SF1">
    <property type="entry name" value="MAINTENANCE OF TELOMERE CAPPING PROTEIN 1"/>
    <property type="match status" value="1"/>
</dbReference>
<dbReference type="Pfam" id="PF10310">
    <property type="entry name" value="DUF5427"/>
    <property type="match status" value="1"/>
</dbReference>
<proteinExistence type="predicted"/>
<dbReference type="Proteomes" id="UP000053029">
    <property type="component" value="Unassembled WGS sequence"/>
</dbReference>
<evidence type="ECO:0000313" key="2">
    <source>
        <dbReference type="EMBL" id="KIW75271.1"/>
    </source>
</evidence>
<dbReference type="AlphaFoldDB" id="A0A0D2DCB7"/>
<protein>
    <recommendedName>
        <fullName evidence="4">Maintenance of telomere capping protein 1</fullName>
    </recommendedName>
</protein>
<dbReference type="STRING" id="1442368.A0A0D2DCB7"/>
<evidence type="ECO:0000256" key="1">
    <source>
        <dbReference type="SAM" id="MobiDB-lite"/>
    </source>
</evidence>
<feature type="compositionally biased region" description="Polar residues" evidence="1">
    <location>
        <begin position="71"/>
        <end position="90"/>
    </location>
</feature>
<dbReference type="GeneID" id="25311535"/>
<feature type="compositionally biased region" description="Low complexity" evidence="1">
    <location>
        <begin position="119"/>
        <end position="137"/>
    </location>
</feature>
<feature type="region of interest" description="Disordered" evidence="1">
    <location>
        <begin position="1"/>
        <end position="148"/>
    </location>
</feature>
<dbReference type="InterPro" id="IPR018814">
    <property type="entry name" value="DUF5427"/>
</dbReference>
<feature type="compositionally biased region" description="Polar residues" evidence="1">
    <location>
        <begin position="19"/>
        <end position="49"/>
    </location>
</feature>
<evidence type="ECO:0000313" key="3">
    <source>
        <dbReference type="Proteomes" id="UP000053029"/>
    </source>
</evidence>
<dbReference type="PANTHER" id="PTHR28265">
    <property type="entry name" value="MAINTENANCE OF TELOMERE CAPPING PROTEIN 1"/>
    <property type="match status" value="1"/>
</dbReference>
<organism evidence="2 3">
    <name type="scientific">Fonsecaea pedrosoi CBS 271.37</name>
    <dbReference type="NCBI Taxonomy" id="1442368"/>
    <lineage>
        <taxon>Eukaryota</taxon>
        <taxon>Fungi</taxon>
        <taxon>Dikarya</taxon>
        <taxon>Ascomycota</taxon>
        <taxon>Pezizomycotina</taxon>
        <taxon>Eurotiomycetes</taxon>
        <taxon>Chaetothyriomycetidae</taxon>
        <taxon>Chaetothyriales</taxon>
        <taxon>Herpotrichiellaceae</taxon>
        <taxon>Fonsecaea</taxon>
    </lineage>
</organism>
<dbReference type="HOGENOM" id="CLU_034224_0_1_1"/>
<evidence type="ECO:0008006" key="4">
    <source>
        <dbReference type="Google" id="ProtNLM"/>
    </source>
</evidence>
<sequence>MAAKKAAPTDDELLAQLDDLSTQASTRAPKPSTRTARQGQPAQSSQNEQDLLAELGNLAQRPASRPATPSLRPNVSSATGNRSPKRTSTATPPPGRTSEEKSSSGQRKSGDSTRSFHQSFTPATTTTEESTENESQPEPAPVAAKSGGGWWGGLLSTASAAVSQAQAAVKEIQKNEEAQKWAEQLRGNVGVLKGFGGDLRSIAMPTFQNILQTIAPPISSHERLQIHITHDLSNYPTLDPLVYQVFSRVMAQVEGGDLMVVQRGHEAGPKRESREMSRPLGSWHDGPWWRSGEPRSINAVKGLVEGTKLVRASAESYAEEYFGTKGGVEEAAKRATETLSTSNPTRDSEIFLAIQAIAQPVSEELFAPAPSLEKDEQVKEAKENVTDEIVFAVYLHDPIHGITFQVVSQAIPGQWIEWLDAPSGGEGTLPESIEEIIESGGIDPREWVSEWVEETLSLAIGMLAQRYVARRMGVGEGGPAKGKLRADLSQQAMVQSGGGEAARALGGM</sequence>
<dbReference type="VEuPathDB" id="FungiDB:Z517_12045"/>
<accession>A0A0D2DCB7</accession>
<dbReference type="EMBL" id="KN846976">
    <property type="protein sequence ID" value="KIW75271.1"/>
    <property type="molecule type" value="Genomic_DNA"/>
</dbReference>
<name>A0A0D2DCB7_9EURO</name>